<evidence type="ECO:0000313" key="11">
    <source>
        <dbReference type="Proteomes" id="UP001229421"/>
    </source>
</evidence>
<evidence type="ECO:0000256" key="5">
    <source>
        <dbReference type="ARBA" id="ARBA00023002"/>
    </source>
</evidence>
<evidence type="ECO:0000256" key="1">
    <source>
        <dbReference type="ARBA" id="ARBA00004370"/>
    </source>
</evidence>
<dbReference type="AlphaFoldDB" id="A0AAD8L9B0"/>
<dbReference type="EMBL" id="JAUHHV010000001">
    <property type="protein sequence ID" value="KAK1436614.1"/>
    <property type="molecule type" value="Genomic_DNA"/>
</dbReference>
<reference evidence="10" key="1">
    <citation type="journal article" date="2023" name="bioRxiv">
        <title>Improved chromosome-level genome assembly for marigold (Tagetes erecta).</title>
        <authorList>
            <person name="Jiang F."/>
            <person name="Yuan L."/>
            <person name="Wang S."/>
            <person name="Wang H."/>
            <person name="Xu D."/>
            <person name="Wang A."/>
            <person name="Fan W."/>
        </authorList>
    </citation>
    <scope>NUCLEOTIDE SEQUENCE</scope>
    <source>
        <strain evidence="10">WSJ</strain>
        <tissue evidence="10">Leaf</tissue>
    </source>
</reference>
<dbReference type="PROSITE" id="PS00086">
    <property type="entry name" value="CYTOCHROME_P450"/>
    <property type="match status" value="1"/>
</dbReference>
<dbReference type="InterPro" id="IPR036396">
    <property type="entry name" value="Cyt_P450_sf"/>
</dbReference>
<dbReference type="FunFam" id="1.10.630.10:FF:000023">
    <property type="entry name" value="Cytochrome P450 family protein"/>
    <property type="match status" value="1"/>
</dbReference>
<evidence type="ECO:0000256" key="4">
    <source>
        <dbReference type="ARBA" id="ARBA00022723"/>
    </source>
</evidence>
<evidence type="ECO:0000256" key="9">
    <source>
        <dbReference type="PIRSR" id="PIRSR602401-1"/>
    </source>
</evidence>
<comment type="caution">
    <text evidence="10">The sequence shown here is derived from an EMBL/GenBank/DDBJ whole genome shotgun (WGS) entry which is preliminary data.</text>
</comment>
<comment type="similarity">
    <text evidence="2">Belongs to the cytochrome P450 family.</text>
</comment>
<dbReference type="GO" id="GO:0020037">
    <property type="term" value="F:heme binding"/>
    <property type="evidence" value="ECO:0007669"/>
    <property type="project" value="InterPro"/>
</dbReference>
<dbReference type="PANTHER" id="PTHR47947">
    <property type="entry name" value="CYTOCHROME P450 82C3-RELATED"/>
    <property type="match status" value="1"/>
</dbReference>
<dbReference type="PANTHER" id="PTHR47947:SF24">
    <property type="entry name" value="ISOFLAVONE 2'-HYDROXYLASE-LIKE"/>
    <property type="match status" value="1"/>
</dbReference>
<keyword evidence="8" id="KW-0472">Membrane</keyword>
<dbReference type="Gene3D" id="1.10.630.10">
    <property type="entry name" value="Cytochrome P450"/>
    <property type="match status" value="3"/>
</dbReference>
<gene>
    <name evidence="10" type="ORF">QVD17_02396</name>
</gene>
<dbReference type="Proteomes" id="UP001229421">
    <property type="component" value="Unassembled WGS sequence"/>
</dbReference>
<dbReference type="PRINTS" id="PR00463">
    <property type="entry name" value="EP450I"/>
</dbReference>
<keyword evidence="4 9" id="KW-0479">Metal-binding</keyword>
<dbReference type="InterPro" id="IPR002401">
    <property type="entry name" value="Cyt_P450_E_grp-I"/>
</dbReference>
<keyword evidence="6 9" id="KW-0408">Iron</keyword>
<dbReference type="PRINTS" id="PR00385">
    <property type="entry name" value="P450"/>
</dbReference>
<dbReference type="InterPro" id="IPR017972">
    <property type="entry name" value="Cyt_P450_CS"/>
</dbReference>
<keyword evidence="7" id="KW-0503">Monooxygenase</keyword>
<organism evidence="10 11">
    <name type="scientific">Tagetes erecta</name>
    <name type="common">African marigold</name>
    <dbReference type="NCBI Taxonomy" id="13708"/>
    <lineage>
        <taxon>Eukaryota</taxon>
        <taxon>Viridiplantae</taxon>
        <taxon>Streptophyta</taxon>
        <taxon>Embryophyta</taxon>
        <taxon>Tracheophyta</taxon>
        <taxon>Spermatophyta</taxon>
        <taxon>Magnoliopsida</taxon>
        <taxon>eudicotyledons</taxon>
        <taxon>Gunneridae</taxon>
        <taxon>Pentapetalae</taxon>
        <taxon>asterids</taxon>
        <taxon>campanulids</taxon>
        <taxon>Asterales</taxon>
        <taxon>Asteraceae</taxon>
        <taxon>Asteroideae</taxon>
        <taxon>Heliantheae alliance</taxon>
        <taxon>Tageteae</taxon>
        <taxon>Tagetes</taxon>
    </lineage>
</organism>
<proteinExistence type="inferred from homology"/>
<comment type="cofactor">
    <cofactor evidence="9">
        <name>heme</name>
        <dbReference type="ChEBI" id="CHEBI:30413"/>
    </cofactor>
</comment>
<evidence type="ECO:0000256" key="7">
    <source>
        <dbReference type="ARBA" id="ARBA00023033"/>
    </source>
</evidence>
<name>A0AAD8L9B0_TARER</name>
<protein>
    <recommendedName>
        <fullName evidence="12">Cytochrome P450</fullName>
    </recommendedName>
</protein>
<feature type="binding site" description="axial binding residue" evidence="9">
    <location>
        <position position="421"/>
    </location>
    <ligand>
        <name>heme</name>
        <dbReference type="ChEBI" id="CHEBI:30413"/>
    </ligand>
    <ligandPart>
        <name>Fe</name>
        <dbReference type="ChEBI" id="CHEBI:18248"/>
    </ligandPart>
</feature>
<dbReference type="InterPro" id="IPR050651">
    <property type="entry name" value="Plant_Cytochrome_P450_Monoox"/>
</dbReference>
<dbReference type="Pfam" id="PF00067">
    <property type="entry name" value="p450"/>
    <property type="match status" value="2"/>
</dbReference>
<keyword evidence="3 9" id="KW-0349">Heme</keyword>
<evidence type="ECO:0000256" key="8">
    <source>
        <dbReference type="ARBA" id="ARBA00023136"/>
    </source>
</evidence>
<evidence type="ECO:0000256" key="2">
    <source>
        <dbReference type="ARBA" id="ARBA00010617"/>
    </source>
</evidence>
<dbReference type="InterPro" id="IPR001128">
    <property type="entry name" value="Cyt_P450"/>
</dbReference>
<dbReference type="SUPFAM" id="SSF48264">
    <property type="entry name" value="Cytochrome P450"/>
    <property type="match status" value="3"/>
</dbReference>
<dbReference type="GO" id="GO:0005506">
    <property type="term" value="F:iron ion binding"/>
    <property type="evidence" value="ECO:0007669"/>
    <property type="project" value="InterPro"/>
</dbReference>
<evidence type="ECO:0000313" key="10">
    <source>
        <dbReference type="EMBL" id="KAK1436614.1"/>
    </source>
</evidence>
<sequence>MEALYLCIPLTLLAIYIFTDYLHHKLQNLPPRPWLPPLPIIGHLYLLNKPLHKSLAKLSAIHGPIQLLQFGSRSVLVVSSPSVVEECLTKHDIVFANRPQLLAGKYLGYNYTSLVFAPYGDHWRNLRRVCSIEILSSHRLREFDPIRVDEVRLMMRKLYQSSSNKPTLVHVKPMLVDLTLNAVMRMISGKRYYYSKDDLLTEEEKEKAHRWLGVSKLEKRLATLQTKRDLFMHELMDELKVSICTHGKMKKRNMIQMLLSLQNSEPECYTDQMIRSIMLVILAGGTDTSISTLEWAMTLLLNNPSVLEKARAEIDNYVGEYRLVEESDMPNLPYLSCIIKETMRMFPAGPILPHESAEDCTVGGYHVPKGTLMLLVNVWGIQNDPNIWDDPKTFRPERFEGLEGYRDGFKFMPFGFGRRSCPGEGMSMRFVGLGLGSLIQCFEWARTSESLVDMSEGIEGTSMPKAINLVAICRPRALMLNLVHKTFHQRPWLPPLPIIGHLYLLKKPLHKSLAKHGPIQLFQFGSRRVLVVSSPSAAEECLTKHDIVFSNRPRLLAGKYLGYNYTSLVFAPYGDHWRSLRRVCSLEILSSHRLREFEPIRSDEVRIMMRKLYRSSSEKPTIVQVVRSEQIRKKFDLFASNKRFVHGGANGRTKSEHERMQPWEANEEFDSDHGFLPCLSLAISIYILKKPLHKSLAKLSAIHGPIQLLQFGSRPILVISSPSAAEECLTNNDIVFANRPRLLSGTRLFSCWHSEALLSAD</sequence>
<comment type="subcellular location">
    <subcellularLocation>
        <location evidence="1">Membrane</location>
    </subcellularLocation>
</comment>
<dbReference type="GO" id="GO:0004497">
    <property type="term" value="F:monooxygenase activity"/>
    <property type="evidence" value="ECO:0007669"/>
    <property type="project" value="UniProtKB-KW"/>
</dbReference>
<accession>A0AAD8L9B0</accession>
<evidence type="ECO:0000256" key="3">
    <source>
        <dbReference type="ARBA" id="ARBA00022617"/>
    </source>
</evidence>
<evidence type="ECO:0000256" key="6">
    <source>
        <dbReference type="ARBA" id="ARBA00023004"/>
    </source>
</evidence>
<keyword evidence="5" id="KW-0560">Oxidoreductase</keyword>
<dbReference type="GO" id="GO:0016020">
    <property type="term" value="C:membrane"/>
    <property type="evidence" value="ECO:0007669"/>
    <property type="project" value="UniProtKB-SubCell"/>
</dbReference>
<dbReference type="GO" id="GO:0016705">
    <property type="term" value="F:oxidoreductase activity, acting on paired donors, with incorporation or reduction of molecular oxygen"/>
    <property type="evidence" value="ECO:0007669"/>
    <property type="project" value="InterPro"/>
</dbReference>
<evidence type="ECO:0008006" key="12">
    <source>
        <dbReference type="Google" id="ProtNLM"/>
    </source>
</evidence>
<keyword evidence="11" id="KW-1185">Reference proteome</keyword>